<dbReference type="AlphaFoldDB" id="A0A6A4PC73"/>
<evidence type="ECO:0000313" key="2">
    <source>
        <dbReference type="Proteomes" id="UP000447434"/>
    </source>
</evidence>
<dbReference type="GO" id="GO:0016740">
    <property type="term" value="F:transferase activity"/>
    <property type="evidence" value="ECO:0007669"/>
    <property type="project" value="UniProtKB-KW"/>
</dbReference>
<gene>
    <name evidence="1" type="ORF">Lalb_Chr16g0378921</name>
</gene>
<evidence type="ECO:0000313" key="1">
    <source>
        <dbReference type="EMBL" id="KAE9596707.1"/>
    </source>
</evidence>
<protein>
    <submittedName>
        <fullName evidence="1">Putative amino-acid N-acetyltransferase</fullName>
    </submittedName>
</protein>
<dbReference type="EMBL" id="WOCE01000016">
    <property type="protein sequence ID" value="KAE9596707.1"/>
    <property type="molecule type" value="Genomic_DNA"/>
</dbReference>
<keyword evidence="2" id="KW-1185">Reference proteome</keyword>
<reference evidence="2" key="1">
    <citation type="journal article" date="2020" name="Nat. Commun.">
        <title>Genome sequence of the cluster root forming white lupin.</title>
        <authorList>
            <person name="Hufnagel B."/>
            <person name="Marques A."/>
            <person name="Soriano A."/>
            <person name="Marques L."/>
            <person name="Divol F."/>
            <person name="Doumas P."/>
            <person name="Sallet E."/>
            <person name="Mancinotti D."/>
            <person name="Carrere S."/>
            <person name="Marande W."/>
            <person name="Arribat S."/>
            <person name="Keller J."/>
            <person name="Huneau C."/>
            <person name="Blein T."/>
            <person name="Aime D."/>
            <person name="Laguerre M."/>
            <person name="Taylor J."/>
            <person name="Schubert V."/>
            <person name="Nelson M."/>
            <person name="Geu-Flores F."/>
            <person name="Crespi M."/>
            <person name="Gallardo-Guerrero K."/>
            <person name="Delaux P.-M."/>
            <person name="Salse J."/>
            <person name="Berges H."/>
            <person name="Guyot R."/>
            <person name="Gouzy J."/>
            <person name="Peret B."/>
        </authorList>
    </citation>
    <scope>NUCLEOTIDE SEQUENCE [LARGE SCALE GENOMIC DNA]</scope>
    <source>
        <strain evidence="2">cv. Amiga</strain>
    </source>
</reference>
<dbReference type="Proteomes" id="UP000447434">
    <property type="component" value="Chromosome 16"/>
</dbReference>
<dbReference type="OrthoDB" id="1002190at2759"/>
<proteinExistence type="predicted"/>
<accession>A0A6A4PC73</accession>
<comment type="caution">
    <text evidence="1">The sequence shown here is derived from an EMBL/GenBank/DDBJ whole genome shotgun (WGS) entry which is preliminary data.</text>
</comment>
<keyword evidence="1" id="KW-0808">Transferase</keyword>
<organism evidence="1 2">
    <name type="scientific">Lupinus albus</name>
    <name type="common">White lupine</name>
    <name type="synonym">Lupinus termis</name>
    <dbReference type="NCBI Taxonomy" id="3870"/>
    <lineage>
        <taxon>Eukaryota</taxon>
        <taxon>Viridiplantae</taxon>
        <taxon>Streptophyta</taxon>
        <taxon>Embryophyta</taxon>
        <taxon>Tracheophyta</taxon>
        <taxon>Spermatophyta</taxon>
        <taxon>Magnoliopsida</taxon>
        <taxon>eudicotyledons</taxon>
        <taxon>Gunneridae</taxon>
        <taxon>Pentapetalae</taxon>
        <taxon>rosids</taxon>
        <taxon>fabids</taxon>
        <taxon>Fabales</taxon>
        <taxon>Fabaceae</taxon>
        <taxon>Papilionoideae</taxon>
        <taxon>50 kb inversion clade</taxon>
        <taxon>genistoids sensu lato</taxon>
        <taxon>core genistoids</taxon>
        <taxon>Genisteae</taxon>
        <taxon>Lupinus</taxon>
    </lineage>
</organism>
<name>A0A6A4PC73_LUPAL</name>
<sequence length="138" mass="15628">MAASSPKPPVSLKNLGETWHSRSTTSEQFLSYGTRVRTGRFSCDCVSRLQRRRMAEFLVKSGCWCDQASSPYDYGVTEEDKEFVKVLWEAQPYVAVHRDSVFVVVISAEIVASPYLDPILKVLHFPSLLHKLFNGNDI</sequence>